<dbReference type="AlphaFoldDB" id="A0AAQ3QTW9"/>
<dbReference type="GO" id="GO:0005840">
    <property type="term" value="C:ribosome"/>
    <property type="evidence" value="ECO:0007669"/>
    <property type="project" value="UniProtKB-KW"/>
</dbReference>
<dbReference type="GO" id="GO:0006412">
    <property type="term" value="P:translation"/>
    <property type="evidence" value="ECO:0007669"/>
    <property type="project" value="InterPro"/>
</dbReference>
<evidence type="ECO:0000256" key="1">
    <source>
        <dbReference type="ARBA" id="ARBA00005589"/>
    </source>
</evidence>
<dbReference type="GO" id="GO:0070181">
    <property type="term" value="F:small ribosomal subunit rRNA binding"/>
    <property type="evidence" value="ECO:0007669"/>
    <property type="project" value="TreeGrafter"/>
</dbReference>
<dbReference type="InterPro" id="IPR001648">
    <property type="entry name" value="Ribosomal_bS18"/>
</dbReference>
<keyword evidence="6" id="KW-1185">Reference proteome</keyword>
<evidence type="ECO:0000313" key="6">
    <source>
        <dbReference type="Proteomes" id="UP001304300"/>
    </source>
</evidence>
<dbReference type="KEGG" id="puo:RZN69_12265"/>
<dbReference type="Pfam" id="PF01084">
    <property type="entry name" value="Ribosomal_S18"/>
    <property type="match status" value="1"/>
</dbReference>
<dbReference type="SUPFAM" id="SSF46911">
    <property type="entry name" value="Ribosomal protein S18"/>
    <property type="match status" value="1"/>
</dbReference>
<dbReference type="NCBIfam" id="TIGR00165">
    <property type="entry name" value="S18"/>
    <property type="match status" value="1"/>
</dbReference>
<protein>
    <submittedName>
        <fullName evidence="5">30S ribosomal protein S18</fullName>
    </submittedName>
</protein>
<evidence type="ECO:0000256" key="3">
    <source>
        <dbReference type="ARBA" id="ARBA00023274"/>
    </source>
</evidence>
<dbReference type="InterPro" id="IPR036870">
    <property type="entry name" value="Ribosomal_bS18_sf"/>
</dbReference>
<comment type="similarity">
    <text evidence="1 4">Belongs to the bacterial ribosomal protein bS18 family.</text>
</comment>
<evidence type="ECO:0000256" key="4">
    <source>
        <dbReference type="RuleBase" id="RU003910"/>
    </source>
</evidence>
<evidence type="ECO:0000256" key="2">
    <source>
        <dbReference type="ARBA" id="ARBA00022980"/>
    </source>
</evidence>
<dbReference type="Gene3D" id="4.10.640.10">
    <property type="entry name" value="Ribosomal protein S18"/>
    <property type="match status" value="1"/>
</dbReference>
<dbReference type="GO" id="GO:1990904">
    <property type="term" value="C:ribonucleoprotein complex"/>
    <property type="evidence" value="ECO:0007669"/>
    <property type="project" value="UniProtKB-KW"/>
</dbReference>
<dbReference type="Proteomes" id="UP001304300">
    <property type="component" value="Chromosome"/>
</dbReference>
<organism evidence="5 6">
    <name type="scientific">Rubellicoccus peritrichatus</name>
    <dbReference type="NCBI Taxonomy" id="3080537"/>
    <lineage>
        <taxon>Bacteria</taxon>
        <taxon>Pseudomonadati</taxon>
        <taxon>Verrucomicrobiota</taxon>
        <taxon>Opitutia</taxon>
        <taxon>Puniceicoccales</taxon>
        <taxon>Cerasicoccaceae</taxon>
        <taxon>Rubellicoccus</taxon>
    </lineage>
</organism>
<keyword evidence="3 4" id="KW-0687">Ribonucleoprotein</keyword>
<keyword evidence="2 4" id="KW-0689">Ribosomal protein</keyword>
<dbReference type="PANTHER" id="PTHR13479:SF40">
    <property type="entry name" value="SMALL RIBOSOMAL SUBUNIT PROTEIN BS18M"/>
    <property type="match status" value="1"/>
</dbReference>
<dbReference type="EMBL" id="CP136920">
    <property type="protein sequence ID" value="WOO39390.1"/>
    <property type="molecule type" value="Genomic_DNA"/>
</dbReference>
<dbReference type="RefSeq" id="WP_317831268.1">
    <property type="nucleotide sequence ID" value="NZ_CP136920.1"/>
</dbReference>
<reference evidence="5 6" key="1">
    <citation type="submission" date="2023-10" db="EMBL/GenBank/DDBJ databases">
        <title>Rubellicoccus peritrichatus gen. nov., sp. nov., isolated from an algae of coral reef tank.</title>
        <authorList>
            <person name="Luo J."/>
        </authorList>
    </citation>
    <scope>NUCLEOTIDE SEQUENCE [LARGE SCALE GENOMIC DNA]</scope>
    <source>
        <strain evidence="5 6">CR14</strain>
    </source>
</reference>
<name>A0AAQ3QTW9_9BACT</name>
<evidence type="ECO:0000313" key="5">
    <source>
        <dbReference type="EMBL" id="WOO39390.1"/>
    </source>
</evidence>
<accession>A0AAQ3QTW9</accession>
<dbReference type="PANTHER" id="PTHR13479">
    <property type="entry name" value="30S RIBOSOMAL PROTEIN S18"/>
    <property type="match status" value="1"/>
</dbReference>
<sequence>MSEETTAPSQSKKPEDLDFNDVEALSRHVTDTGKILPRRITGLTALQQRRVTKAIKRARNLLLMK</sequence>
<dbReference type="GO" id="GO:0003735">
    <property type="term" value="F:structural constituent of ribosome"/>
    <property type="evidence" value="ECO:0007669"/>
    <property type="project" value="InterPro"/>
</dbReference>
<gene>
    <name evidence="5" type="primary">rpsR</name>
    <name evidence="5" type="ORF">RZN69_12265</name>
</gene>
<dbReference type="PRINTS" id="PR00974">
    <property type="entry name" value="RIBOSOMALS18"/>
</dbReference>
<proteinExistence type="inferred from homology"/>